<gene>
    <name evidence="7" type="ORF">QTN47_20315</name>
</gene>
<dbReference type="EMBL" id="JAULBC010000007">
    <property type="protein sequence ID" value="MEX6689863.1"/>
    <property type="molecule type" value="Genomic_DNA"/>
</dbReference>
<feature type="region of interest" description="Disordered" evidence="5">
    <location>
        <begin position="1"/>
        <end position="25"/>
    </location>
</feature>
<protein>
    <submittedName>
        <fullName evidence="7">VIT1/CCC1 transporter family protein</fullName>
    </submittedName>
</protein>
<sequence length="241" mass="26258">MSVNDKNNPARNGAADQNGDDLLPTAPRKEKRLLNPVDRISEILFGLIMALTFTCTISIATTGKAEVKEMLIGAIGCNLAWGLVDAIMFILAELAEKGHGRIILNYVRKTKNDKKARELIADALPPVISSVVDAENLDHIRKGLLNLPASSLRVKVTAQDLKMALGIFLLVFLSTIPIALPFKFIDDVQRALRVSNFIAIALMFVGGWLLARYGGYNKWLMGFFMVLLGIVLVALTIALGG</sequence>
<feature type="transmembrane region" description="Helical" evidence="6">
    <location>
        <begin position="70"/>
        <end position="92"/>
    </location>
</feature>
<comment type="subcellular location">
    <subcellularLocation>
        <location evidence="1">Endomembrane system</location>
        <topology evidence="1">Multi-pass membrane protein</topology>
    </subcellularLocation>
</comment>
<keyword evidence="2 6" id="KW-0812">Transmembrane</keyword>
<evidence type="ECO:0000256" key="1">
    <source>
        <dbReference type="ARBA" id="ARBA00004127"/>
    </source>
</evidence>
<evidence type="ECO:0000313" key="7">
    <source>
        <dbReference type="EMBL" id="MEX6689863.1"/>
    </source>
</evidence>
<name>A0ABV3ZJ83_9BACT</name>
<dbReference type="RefSeq" id="WP_369331270.1">
    <property type="nucleotide sequence ID" value="NZ_JAULBC010000007.1"/>
</dbReference>
<evidence type="ECO:0000256" key="4">
    <source>
        <dbReference type="ARBA" id="ARBA00023136"/>
    </source>
</evidence>
<dbReference type="Proteomes" id="UP001560573">
    <property type="component" value="Unassembled WGS sequence"/>
</dbReference>
<keyword evidence="4 6" id="KW-0472">Membrane</keyword>
<evidence type="ECO:0000313" key="8">
    <source>
        <dbReference type="Proteomes" id="UP001560573"/>
    </source>
</evidence>
<feature type="transmembrane region" description="Helical" evidence="6">
    <location>
        <begin position="43"/>
        <end position="63"/>
    </location>
</feature>
<keyword evidence="8" id="KW-1185">Reference proteome</keyword>
<feature type="transmembrane region" description="Helical" evidence="6">
    <location>
        <begin position="163"/>
        <end position="182"/>
    </location>
</feature>
<evidence type="ECO:0000256" key="2">
    <source>
        <dbReference type="ARBA" id="ARBA00022692"/>
    </source>
</evidence>
<accession>A0ABV3ZJ83</accession>
<dbReference type="InterPro" id="IPR008217">
    <property type="entry name" value="Ccc1_fam"/>
</dbReference>
<proteinExistence type="predicted"/>
<feature type="transmembrane region" description="Helical" evidence="6">
    <location>
        <begin position="219"/>
        <end position="239"/>
    </location>
</feature>
<dbReference type="Pfam" id="PF01988">
    <property type="entry name" value="VIT1"/>
    <property type="match status" value="1"/>
</dbReference>
<reference evidence="7 8" key="1">
    <citation type="submission" date="2023-07" db="EMBL/GenBank/DDBJ databases">
        <authorList>
            <person name="Lian W.-H."/>
        </authorList>
    </citation>
    <scope>NUCLEOTIDE SEQUENCE [LARGE SCALE GENOMIC DNA]</scope>
    <source>
        <strain evidence="7 8">SYSU DXS3180</strain>
    </source>
</reference>
<evidence type="ECO:0000256" key="5">
    <source>
        <dbReference type="SAM" id="MobiDB-lite"/>
    </source>
</evidence>
<keyword evidence="3 6" id="KW-1133">Transmembrane helix</keyword>
<organism evidence="7 8">
    <name type="scientific">Danxiaibacter flavus</name>
    <dbReference type="NCBI Taxonomy" id="3049108"/>
    <lineage>
        <taxon>Bacteria</taxon>
        <taxon>Pseudomonadati</taxon>
        <taxon>Bacteroidota</taxon>
        <taxon>Chitinophagia</taxon>
        <taxon>Chitinophagales</taxon>
        <taxon>Chitinophagaceae</taxon>
        <taxon>Danxiaibacter</taxon>
    </lineage>
</organism>
<comment type="caution">
    <text evidence="7">The sequence shown here is derived from an EMBL/GenBank/DDBJ whole genome shotgun (WGS) entry which is preliminary data.</text>
</comment>
<feature type="compositionally biased region" description="Polar residues" evidence="5">
    <location>
        <begin position="1"/>
        <end position="10"/>
    </location>
</feature>
<evidence type="ECO:0000256" key="3">
    <source>
        <dbReference type="ARBA" id="ARBA00022989"/>
    </source>
</evidence>
<evidence type="ECO:0000256" key="6">
    <source>
        <dbReference type="SAM" id="Phobius"/>
    </source>
</evidence>
<feature type="transmembrane region" description="Helical" evidence="6">
    <location>
        <begin position="194"/>
        <end position="213"/>
    </location>
</feature>